<gene>
    <name evidence="2" type="ORF">L195_g050583</name>
</gene>
<dbReference type="STRING" id="57577.A0A2K3JUU6"/>
<reference evidence="2 3" key="2">
    <citation type="journal article" date="2017" name="Front. Plant Sci.">
        <title>Gene Classification and Mining of Molecular Markers Useful in Red Clover (Trifolium pratense) Breeding.</title>
        <authorList>
            <person name="Istvanek J."/>
            <person name="Dluhosova J."/>
            <person name="Dluhos P."/>
            <person name="Patkova L."/>
            <person name="Nedelnik J."/>
            <person name="Repkova J."/>
        </authorList>
    </citation>
    <scope>NUCLEOTIDE SEQUENCE [LARGE SCALE GENOMIC DNA]</scope>
    <source>
        <strain evidence="3">cv. Tatra</strain>
        <tissue evidence="2">Young leaves</tissue>
    </source>
</reference>
<proteinExistence type="predicted"/>
<dbReference type="PANTHER" id="PTHR47074">
    <property type="entry name" value="BNAC02G40300D PROTEIN"/>
    <property type="match status" value="1"/>
</dbReference>
<dbReference type="GO" id="GO:0003676">
    <property type="term" value="F:nucleic acid binding"/>
    <property type="evidence" value="ECO:0007669"/>
    <property type="project" value="InterPro"/>
</dbReference>
<organism evidence="2 3">
    <name type="scientific">Trifolium pratense</name>
    <name type="common">Red clover</name>
    <dbReference type="NCBI Taxonomy" id="57577"/>
    <lineage>
        <taxon>Eukaryota</taxon>
        <taxon>Viridiplantae</taxon>
        <taxon>Streptophyta</taxon>
        <taxon>Embryophyta</taxon>
        <taxon>Tracheophyta</taxon>
        <taxon>Spermatophyta</taxon>
        <taxon>Magnoliopsida</taxon>
        <taxon>eudicotyledons</taxon>
        <taxon>Gunneridae</taxon>
        <taxon>Pentapetalae</taxon>
        <taxon>rosids</taxon>
        <taxon>fabids</taxon>
        <taxon>Fabales</taxon>
        <taxon>Fabaceae</taxon>
        <taxon>Papilionoideae</taxon>
        <taxon>50 kb inversion clade</taxon>
        <taxon>NPAAA clade</taxon>
        <taxon>Hologalegina</taxon>
        <taxon>IRL clade</taxon>
        <taxon>Trifolieae</taxon>
        <taxon>Trifolium</taxon>
    </lineage>
</organism>
<dbReference type="InterPro" id="IPR052929">
    <property type="entry name" value="RNase_H-like_EbsB-rel"/>
</dbReference>
<evidence type="ECO:0000259" key="1">
    <source>
        <dbReference type="Pfam" id="PF13456"/>
    </source>
</evidence>
<dbReference type="InterPro" id="IPR044730">
    <property type="entry name" value="RNase_H-like_dom_plant"/>
</dbReference>
<dbReference type="CDD" id="cd06222">
    <property type="entry name" value="RNase_H_like"/>
    <property type="match status" value="1"/>
</dbReference>
<reference evidence="2 3" key="1">
    <citation type="journal article" date="2014" name="Am. J. Bot.">
        <title>Genome assembly and annotation for red clover (Trifolium pratense; Fabaceae).</title>
        <authorList>
            <person name="Istvanek J."/>
            <person name="Jaros M."/>
            <person name="Krenek A."/>
            <person name="Repkova J."/>
        </authorList>
    </citation>
    <scope>NUCLEOTIDE SEQUENCE [LARGE SCALE GENOMIC DNA]</scope>
    <source>
        <strain evidence="3">cv. Tatra</strain>
        <tissue evidence="2">Young leaves</tissue>
    </source>
</reference>
<evidence type="ECO:0000313" key="2">
    <source>
        <dbReference type="EMBL" id="PNX57790.1"/>
    </source>
</evidence>
<dbReference type="Proteomes" id="UP000236291">
    <property type="component" value="Unassembled WGS sequence"/>
</dbReference>
<accession>A0A2K3JUU6</accession>
<dbReference type="EMBL" id="ASHM01077189">
    <property type="protein sequence ID" value="PNX57790.1"/>
    <property type="molecule type" value="Genomic_DNA"/>
</dbReference>
<dbReference type="SUPFAM" id="SSF53098">
    <property type="entry name" value="Ribonuclease H-like"/>
    <property type="match status" value="1"/>
</dbReference>
<dbReference type="PANTHER" id="PTHR47074:SF48">
    <property type="entry name" value="POLYNUCLEOTIDYL TRANSFERASE, RIBONUCLEASE H-LIKE SUPERFAMILY PROTEIN"/>
    <property type="match status" value="1"/>
</dbReference>
<dbReference type="GO" id="GO:0004523">
    <property type="term" value="F:RNA-DNA hybrid ribonuclease activity"/>
    <property type="evidence" value="ECO:0007669"/>
    <property type="project" value="InterPro"/>
</dbReference>
<feature type="domain" description="RNase H type-1" evidence="1">
    <location>
        <begin position="146"/>
        <end position="231"/>
    </location>
</feature>
<name>A0A2K3JUU6_TRIPR</name>
<dbReference type="InterPro" id="IPR036397">
    <property type="entry name" value="RNaseH_sf"/>
</dbReference>
<dbReference type="Gene3D" id="3.30.420.10">
    <property type="entry name" value="Ribonuclease H-like superfamily/Ribonuclease H"/>
    <property type="match status" value="1"/>
</dbReference>
<sequence>MTTLGYLLDPTLNMKAKISFRDDWHIFFSCTVVSIQARQVAGLELSILNRMQQMSSAKDIILSICEGEDADTARRFAMLLWVLWNNRNNKVWNDSQEIGHNLGHQSRHLWLDWFSMQRFQQRSPPTMQQQQVLAWQKPPTGWFKCNSDAGFHNDLNKTSDGWCLRDHSSNFVQASTNWREGQCSIVEGKSLALLEAMKAMEHRGLTNVIFETDSKSVTDAIHYLHASSSEFSATI</sequence>
<dbReference type="Pfam" id="PF13456">
    <property type="entry name" value="RVT_3"/>
    <property type="match status" value="1"/>
</dbReference>
<dbReference type="AlphaFoldDB" id="A0A2K3JUU6"/>
<protein>
    <submittedName>
        <fullName evidence="2">Cytochrome p450</fullName>
    </submittedName>
</protein>
<dbReference type="InterPro" id="IPR012337">
    <property type="entry name" value="RNaseH-like_sf"/>
</dbReference>
<dbReference type="InterPro" id="IPR002156">
    <property type="entry name" value="RNaseH_domain"/>
</dbReference>
<feature type="non-terminal residue" evidence="2">
    <location>
        <position position="235"/>
    </location>
</feature>
<comment type="caution">
    <text evidence="2">The sequence shown here is derived from an EMBL/GenBank/DDBJ whole genome shotgun (WGS) entry which is preliminary data.</text>
</comment>
<evidence type="ECO:0000313" key="3">
    <source>
        <dbReference type="Proteomes" id="UP000236291"/>
    </source>
</evidence>